<feature type="chain" id="PRO_5041289414" evidence="2">
    <location>
        <begin position="25"/>
        <end position="396"/>
    </location>
</feature>
<name>A0AA36CXQ0_9BILA</name>
<dbReference type="PANTHER" id="PTHR11567">
    <property type="entry name" value="ACID PHOSPHATASE-RELATED"/>
    <property type="match status" value="1"/>
</dbReference>
<comment type="similarity">
    <text evidence="1">Belongs to the histidine acid phosphatase family.</text>
</comment>
<feature type="signal peptide" evidence="2">
    <location>
        <begin position="1"/>
        <end position="24"/>
    </location>
</feature>
<dbReference type="GO" id="GO:0016791">
    <property type="term" value="F:phosphatase activity"/>
    <property type="evidence" value="ECO:0007669"/>
    <property type="project" value="TreeGrafter"/>
</dbReference>
<dbReference type="Proteomes" id="UP001177023">
    <property type="component" value="Unassembled WGS sequence"/>
</dbReference>
<accession>A0AA36CXQ0</accession>
<dbReference type="InterPro" id="IPR029033">
    <property type="entry name" value="His_PPase_superfam"/>
</dbReference>
<keyword evidence="4" id="KW-1185">Reference proteome</keyword>
<proteinExistence type="inferred from homology"/>
<dbReference type="SUPFAM" id="SSF53254">
    <property type="entry name" value="Phosphoglycerate mutase-like"/>
    <property type="match status" value="1"/>
</dbReference>
<evidence type="ECO:0000256" key="2">
    <source>
        <dbReference type="SAM" id="SignalP"/>
    </source>
</evidence>
<dbReference type="Pfam" id="PF00328">
    <property type="entry name" value="His_Phos_2"/>
    <property type="match status" value="1"/>
</dbReference>
<sequence>MCLGLMACVAALFPILWLATFTVAEETVLLPKQSIKKHPDTVLVLYGMRHGNRNPENFVNPVEKSWGLEGPMELTRFGKLQALGLGTALRQFVGKGFLDENYLPKEAQFFSSSAARCQMTLQASTAGLYTPVGWGDWSKKFDNWSPVPYSIDDPMLRMYAVSDCPNSDKAWAPISDDTWGPLAEMKQKGKVLLDYMAKNTGWDAAVSKAADLADNIIEIKLYNATLPDWLEHPTLPGYDKDSLVKAYMEFAEAHQNACAENEDCRRMMGGYWLKNVLDAIKKAKDGKGPKIIGYASHTEVTLALMKLMGYKRNEITTTAGFAIEFRNKPNPGVRLLDHDPNPVETHVIYKAALIPELEKLMDNEAFIDLDKFEAAIQSGVISKWEEACGRHSCAKP</sequence>
<dbReference type="InterPro" id="IPR050645">
    <property type="entry name" value="Histidine_acid_phosphatase"/>
</dbReference>
<reference evidence="3" key="1">
    <citation type="submission" date="2023-06" db="EMBL/GenBank/DDBJ databases">
        <authorList>
            <person name="Delattre M."/>
        </authorList>
    </citation>
    <scope>NUCLEOTIDE SEQUENCE</scope>
    <source>
        <strain evidence="3">AF72</strain>
    </source>
</reference>
<feature type="non-terminal residue" evidence="3">
    <location>
        <position position="396"/>
    </location>
</feature>
<evidence type="ECO:0000256" key="1">
    <source>
        <dbReference type="ARBA" id="ARBA00005375"/>
    </source>
</evidence>
<dbReference type="AlphaFoldDB" id="A0AA36CXQ0"/>
<gene>
    <name evidence="3" type="ORF">MSPICULIGERA_LOCUS15567</name>
</gene>
<keyword evidence="2" id="KW-0732">Signal</keyword>
<dbReference type="InterPro" id="IPR000560">
    <property type="entry name" value="His_Pase_clade-2"/>
</dbReference>
<evidence type="ECO:0000313" key="3">
    <source>
        <dbReference type="EMBL" id="CAJ0577289.1"/>
    </source>
</evidence>
<dbReference type="PANTHER" id="PTHR11567:SF29">
    <property type="entry name" value="ACID PHOSPHATASE FAMILY"/>
    <property type="match status" value="1"/>
</dbReference>
<dbReference type="CDD" id="cd07061">
    <property type="entry name" value="HP_HAP_like"/>
    <property type="match status" value="1"/>
</dbReference>
<comment type="caution">
    <text evidence="3">The sequence shown here is derived from an EMBL/GenBank/DDBJ whole genome shotgun (WGS) entry which is preliminary data.</text>
</comment>
<organism evidence="3 4">
    <name type="scientific">Mesorhabditis spiculigera</name>
    <dbReference type="NCBI Taxonomy" id="96644"/>
    <lineage>
        <taxon>Eukaryota</taxon>
        <taxon>Metazoa</taxon>
        <taxon>Ecdysozoa</taxon>
        <taxon>Nematoda</taxon>
        <taxon>Chromadorea</taxon>
        <taxon>Rhabditida</taxon>
        <taxon>Rhabditina</taxon>
        <taxon>Rhabditomorpha</taxon>
        <taxon>Rhabditoidea</taxon>
        <taxon>Rhabditidae</taxon>
        <taxon>Mesorhabditinae</taxon>
        <taxon>Mesorhabditis</taxon>
    </lineage>
</organism>
<dbReference type="EMBL" id="CATQJA010002650">
    <property type="protein sequence ID" value="CAJ0577289.1"/>
    <property type="molecule type" value="Genomic_DNA"/>
</dbReference>
<evidence type="ECO:0000313" key="4">
    <source>
        <dbReference type="Proteomes" id="UP001177023"/>
    </source>
</evidence>
<protein>
    <submittedName>
        <fullName evidence="3">Uncharacterized protein</fullName>
    </submittedName>
</protein>
<dbReference type="Gene3D" id="3.40.50.1240">
    <property type="entry name" value="Phosphoglycerate mutase-like"/>
    <property type="match status" value="1"/>
</dbReference>